<comment type="function">
    <text evidence="2">Catalyzes reversively the conversion of L-aspartate beta-semialdehyde (ASA) to L-2,4-diaminobutyrate (DABA) by transamination with L-glutamate.</text>
</comment>
<dbReference type="Gene3D" id="3.90.1150.10">
    <property type="entry name" value="Aspartate Aminotransferase, domain 1"/>
    <property type="match status" value="1"/>
</dbReference>
<proteinExistence type="inferred from homology"/>
<dbReference type="RefSeq" id="WP_344865718.1">
    <property type="nucleotide sequence ID" value="NZ_BAAAZN010000014.1"/>
</dbReference>
<evidence type="ECO:0000313" key="16">
    <source>
        <dbReference type="EMBL" id="GAA3567691.1"/>
    </source>
</evidence>
<comment type="cofactor">
    <cofactor evidence="1">
        <name>pyridoxal 5'-phosphate</name>
        <dbReference type="ChEBI" id="CHEBI:597326"/>
    </cofactor>
</comment>
<dbReference type="PROSITE" id="PS00600">
    <property type="entry name" value="AA_TRANSFER_CLASS_3"/>
    <property type="match status" value="1"/>
</dbReference>
<keyword evidence="9 15" id="KW-0663">Pyridoxal phosphate</keyword>
<dbReference type="PANTHER" id="PTHR43552">
    <property type="entry name" value="DIAMINOBUTYRATE--2-OXOGLUTARATE AMINOTRANSFERASE"/>
    <property type="match status" value="1"/>
</dbReference>
<dbReference type="EC" id="2.6.1.76" evidence="5"/>
<dbReference type="InterPro" id="IPR015422">
    <property type="entry name" value="PyrdxlP-dep_Trfase_small"/>
</dbReference>
<comment type="similarity">
    <text evidence="4 15">Belongs to the class-III pyridoxal-phosphate-dependent aminotransferase family.</text>
</comment>
<keyword evidence="10" id="KW-0045">Antibiotic biosynthesis</keyword>
<dbReference type="Proteomes" id="UP001500689">
    <property type="component" value="Unassembled WGS sequence"/>
</dbReference>
<evidence type="ECO:0000256" key="9">
    <source>
        <dbReference type="ARBA" id="ARBA00022898"/>
    </source>
</evidence>
<comment type="catalytic activity">
    <reaction evidence="14">
        <text>L-2,4-diaminobutanoate + 2-oxoglutarate = L-aspartate 4-semialdehyde + L-glutamate</text>
        <dbReference type="Rhea" id="RHEA:11160"/>
        <dbReference type="ChEBI" id="CHEBI:16810"/>
        <dbReference type="ChEBI" id="CHEBI:29985"/>
        <dbReference type="ChEBI" id="CHEBI:58761"/>
        <dbReference type="ChEBI" id="CHEBI:537519"/>
        <dbReference type="EC" id="2.6.1.76"/>
    </reaction>
</comment>
<dbReference type="SUPFAM" id="SSF53383">
    <property type="entry name" value="PLP-dependent transferases"/>
    <property type="match status" value="1"/>
</dbReference>
<dbReference type="InterPro" id="IPR049704">
    <property type="entry name" value="Aminotrans_3_PPA_site"/>
</dbReference>
<dbReference type="Pfam" id="PF00202">
    <property type="entry name" value="Aminotran_3"/>
    <property type="match status" value="1"/>
</dbReference>
<name>A0ABP6XIP0_9PSEU</name>
<dbReference type="EMBL" id="BAAAZN010000014">
    <property type="protein sequence ID" value="GAA3567691.1"/>
    <property type="molecule type" value="Genomic_DNA"/>
</dbReference>
<keyword evidence="17" id="KW-1185">Reference proteome</keyword>
<evidence type="ECO:0000256" key="2">
    <source>
        <dbReference type="ARBA" id="ARBA00002189"/>
    </source>
</evidence>
<dbReference type="InterPro" id="IPR015421">
    <property type="entry name" value="PyrdxlP-dep_Trfase_major"/>
</dbReference>
<evidence type="ECO:0000256" key="1">
    <source>
        <dbReference type="ARBA" id="ARBA00001933"/>
    </source>
</evidence>
<dbReference type="InterPro" id="IPR005814">
    <property type="entry name" value="Aminotrans_3"/>
</dbReference>
<dbReference type="Gene3D" id="3.40.640.10">
    <property type="entry name" value="Type I PLP-dependent aspartate aminotransferase-like (Major domain)"/>
    <property type="match status" value="1"/>
</dbReference>
<keyword evidence="8" id="KW-0808">Transferase</keyword>
<dbReference type="InterPro" id="IPR004637">
    <property type="entry name" value="Dat"/>
</dbReference>
<evidence type="ECO:0000256" key="6">
    <source>
        <dbReference type="ARBA" id="ARBA00014798"/>
    </source>
</evidence>
<evidence type="ECO:0000256" key="5">
    <source>
        <dbReference type="ARBA" id="ARBA00013155"/>
    </source>
</evidence>
<dbReference type="InterPro" id="IPR015424">
    <property type="entry name" value="PyrdxlP-dep_Trfase"/>
</dbReference>
<comment type="caution">
    <text evidence="16">The sequence shown here is derived from an EMBL/GenBank/DDBJ whole genome shotgun (WGS) entry which is preliminary data.</text>
</comment>
<evidence type="ECO:0000256" key="8">
    <source>
        <dbReference type="ARBA" id="ARBA00022679"/>
    </source>
</evidence>
<dbReference type="PANTHER" id="PTHR43552:SF2">
    <property type="entry name" value="DIAMINOBUTYRATE--2-OXOGLUTARATE TRANSAMINASE"/>
    <property type="match status" value="1"/>
</dbReference>
<sequence length="433" mass="46959">MTDLVTTEPTVSPPALTVFGERESVVRSYCRVFPAVLASGRGCTITDEDGREYLDFFSGAGALNYGHNHDHLRRRVIEHLERSGLVHALDCYTPAKREFLRRFAAEVLEPRGLDHRVQFCGSTGTDAVEAALKLARKHTGRTTVVSFSGAYHGVSRGSLAATADRSLRRAAGVELGEVSFLPFPTGPAGEFPSVALLERMLADDLSGMDVPAAVILEVVQMEGGVYRFPDAELRRLRELCDRYRIVLIADEIQAGCGRTGPFFSFERAGVVPDLVTVSKSVSGLGLPMSILLIREGLDSWDVGDHPGTFRGNQLAFVAACAALDLWLDPEFRATARTGAETLREFWHEDPPPGAAVRCEGHAIAIDLTEVGGRATADAVVARCFERGLIVESTGRGKAVLKLLPALTTDRDALLRGSAIVRDAIRETTRETTQ</sequence>
<accession>A0ABP6XIP0</accession>
<dbReference type="NCBIfam" id="NF006733">
    <property type="entry name" value="PRK09264.1"/>
    <property type="match status" value="1"/>
</dbReference>
<evidence type="ECO:0000256" key="7">
    <source>
        <dbReference type="ARBA" id="ARBA00022576"/>
    </source>
</evidence>
<gene>
    <name evidence="16" type="primary">ectB_2</name>
    <name evidence="16" type="ORF">GCM10022222_59540</name>
</gene>
<organism evidence="16 17">
    <name type="scientific">Amycolatopsis ultiminotia</name>
    <dbReference type="NCBI Taxonomy" id="543629"/>
    <lineage>
        <taxon>Bacteria</taxon>
        <taxon>Bacillati</taxon>
        <taxon>Actinomycetota</taxon>
        <taxon>Actinomycetes</taxon>
        <taxon>Pseudonocardiales</taxon>
        <taxon>Pseudonocardiaceae</taxon>
        <taxon>Amycolatopsis</taxon>
    </lineage>
</organism>
<keyword evidence="7" id="KW-0032">Aminotransferase</keyword>
<dbReference type="PIRSF" id="PIRSF000521">
    <property type="entry name" value="Transaminase_4ab_Lys_Orn"/>
    <property type="match status" value="1"/>
</dbReference>
<dbReference type="CDD" id="cd00610">
    <property type="entry name" value="OAT_like"/>
    <property type="match status" value="1"/>
</dbReference>
<comment type="pathway">
    <text evidence="3">Amine and polyamine biosynthesis; ectoine biosynthesis; L-ectoine from L-aspartate 4-semialdehyde: step 1/3.</text>
</comment>
<protein>
    <recommendedName>
        <fullName evidence="6">Diaminobutyrate--2-oxoglutarate transaminase</fullName>
        <ecNumber evidence="5">2.6.1.76</ecNumber>
    </recommendedName>
    <alternativeName>
        <fullName evidence="12">DABA aminotransferase</fullName>
    </alternativeName>
    <alternativeName>
        <fullName evidence="13">Diaminobutyrate--2-oxoglutarate aminotransferase</fullName>
    </alternativeName>
    <alternativeName>
        <fullName evidence="11">L-2,4-diaminobutyric acid transaminase</fullName>
    </alternativeName>
</protein>
<reference evidence="17" key="1">
    <citation type="journal article" date="2019" name="Int. J. Syst. Evol. Microbiol.">
        <title>The Global Catalogue of Microorganisms (GCM) 10K type strain sequencing project: providing services to taxonomists for standard genome sequencing and annotation.</title>
        <authorList>
            <consortium name="The Broad Institute Genomics Platform"/>
            <consortium name="The Broad Institute Genome Sequencing Center for Infectious Disease"/>
            <person name="Wu L."/>
            <person name="Ma J."/>
        </authorList>
    </citation>
    <scope>NUCLEOTIDE SEQUENCE [LARGE SCALE GENOMIC DNA]</scope>
    <source>
        <strain evidence="17">JCM 16898</strain>
    </source>
</reference>
<evidence type="ECO:0000256" key="13">
    <source>
        <dbReference type="ARBA" id="ARBA00031476"/>
    </source>
</evidence>
<evidence type="ECO:0000256" key="15">
    <source>
        <dbReference type="RuleBase" id="RU003560"/>
    </source>
</evidence>
<evidence type="ECO:0000256" key="10">
    <source>
        <dbReference type="ARBA" id="ARBA00023194"/>
    </source>
</evidence>
<evidence type="ECO:0000256" key="3">
    <source>
        <dbReference type="ARBA" id="ARBA00004946"/>
    </source>
</evidence>
<evidence type="ECO:0000256" key="14">
    <source>
        <dbReference type="ARBA" id="ARBA00049111"/>
    </source>
</evidence>
<evidence type="ECO:0000313" key="17">
    <source>
        <dbReference type="Proteomes" id="UP001500689"/>
    </source>
</evidence>
<evidence type="ECO:0000256" key="11">
    <source>
        <dbReference type="ARBA" id="ARBA00029744"/>
    </source>
</evidence>
<evidence type="ECO:0000256" key="12">
    <source>
        <dbReference type="ARBA" id="ARBA00030665"/>
    </source>
</evidence>
<evidence type="ECO:0000256" key="4">
    <source>
        <dbReference type="ARBA" id="ARBA00008954"/>
    </source>
</evidence>